<dbReference type="EMBL" id="LRPY01000093">
    <property type="protein sequence ID" value="KXA22291.1"/>
    <property type="molecule type" value="Genomic_DNA"/>
</dbReference>
<protein>
    <submittedName>
        <fullName evidence="1">Uncharacterized protein</fullName>
    </submittedName>
</protein>
<dbReference type="PATRIC" id="fig|851.8.peg.951"/>
<name>A0A133P182_FUSNU</name>
<sequence length="545" mass="65194">MENQEKNREYQTEKNYINELKKIGFLKSKKSKLSLKEEQFKKKEEILQYEPKEVSQFILKLKNIKIDNERIVKKDLKSKKNEKFPNKFLFKDIGMGKDIKEILLLFLTKEEKEDYYDSIPSINNKKSEYIGFNKKIIKTWKIRYKGTEYVDEKCLYIEKINLILSSINISKKNIFYPVSENILDKINSIEIESLNSIEEILDEVSKIGKYNIANTSGEEFFTYCYHDVLVQLIVYDFLHYNFSEEEKEENFNEIKKFLDDYLNFIKKVNRKTDLIHREGQIYNDFKDFLILNADLLREKQKLEDINLFQEYSLKTEPLLKEKDFLYFLSKQFENLEDIEKNNKKNLIFCGDFLDLDIVKDKVDKITGFSNLNNFQNLEIFKKSDISEILYGNRKPKNNFDKEQEAIQKLLLNYSFFSGANLQIKKVITFIVSQEKTPIQPFRKQLKRLITDKNLRNNNRVISIFRSLITREMYKEKGNENGFKKSNILQKEIIDILLRINSIKDSCKRVKIKRKFFEDSFKILVKIQKKKIIICPSIEDLMCLKF</sequence>
<dbReference type="Proteomes" id="UP000070401">
    <property type="component" value="Unassembled WGS sequence"/>
</dbReference>
<keyword evidence="2" id="KW-1185">Reference proteome</keyword>
<proteinExistence type="predicted"/>
<dbReference type="RefSeq" id="WP_060798289.1">
    <property type="nucleotide sequence ID" value="NZ_KQ956682.1"/>
</dbReference>
<organism evidence="1 2">
    <name type="scientific">Fusobacterium nucleatum</name>
    <dbReference type="NCBI Taxonomy" id="851"/>
    <lineage>
        <taxon>Bacteria</taxon>
        <taxon>Fusobacteriati</taxon>
        <taxon>Fusobacteriota</taxon>
        <taxon>Fusobacteriia</taxon>
        <taxon>Fusobacteriales</taxon>
        <taxon>Fusobacteriaceae</taxon>
        <taxon>Fusobacterium</taxon>
    </lineage>
</organism>
<comment type="caution">
    <text evidence="1">The sequence shown here is derived from an EMBL/GenBank/DDBJ whole genome shotgun (WGS) entry which is preliminary data.</text>
</comment>
<accession>A0A133P182</accession>
<gene>
    <name evidence="1" type="ORF">HMPREF3221_00948</name>
</gene>
<reference evidence="2" key="1">
    <citation type="submission" date="2016-01" db="EMBL/GenBank/DDBJ databases">
        <authorList>
            <person name="Mitreva M."/>
            <person name="Pepin K.H."/>
            <person name="Mihindukulasuriya K.A."/>
            <person name="Fulton R."/>
            <person name="Fronick C."/>
            <person name="O'Laughlin M."/>
            <person name="Miner T."/>
            <person name="Herter B."/>
            <person name="Rosa B.A."/>
            <person name="Cordes M."/>
            <person name="Tomlinson C."/>
            <person name="Wollam A."/>
            <person name="Palsikar V.B."/>
            <person name="Mardis E.R."/>
            <person name="Wilson R.K."/>
        </authorList>
    </citation>
    <scope>NUCLEOTIDE SEQUENCE [LARGE SCALE GENOMIC DNA]</scope>
    <source>
        <strain evidence="2">MJR7757B</strain>
    </source>
</reference>
<evidence type="ECO:0000313" key="1">
    <source>
        <dbReference type="EMBL" id="KXA22291.1"/>
    </source>
</evidence>
<dbReference type="AlphaFoldDB" id="A0A133P182"/>
<evidence type="ECO:0000313" key="2">
    <source>
        <dbReference type="Proteomes" id="UP000070401"/>
    </source>
</evidence>